<dbReference type="Gene3D" id="3.80.30.20">
    <property type="entry name" value="tm_1862 like domain"/>
    <property type="match status" value="1"/>
</dbReference>
<comment type="catalytic activity">
    <reaction evidence="15">
        <text>N(6)-L-threonylcarbamoyladenosine(37) in tRNA + (sulfur carrier)-SH + AH2 + 2 S-adenosyl-L-methionine = 2-methylsulfanyl-N(6)-L-threonylcarbamoyladenosine(37) in tRNA + (sulfur carrier)-H + 5'-deoxyadenosine + L-methionine + A + S-adenosyl-L-homocysteine + 2 H(+)</text>
        <dbReference type="Rhea" id="RHEA:37075"/>
        <dbReference type="Rhea" id="RHEA-COMP:10163"/>
        <dbReference type="Rhea" id="RHEA-COMP:11092"/>
        <dbReference type="Rhea" id="RHEA-COMP:14737"/>
        <dbReference type="Rhea" id="RHEA-COMP:14739"/>
        <dbReference type="ChEBI" id="CHEBI:13193"/>
        <dbReference type="ChEBI" id="CHEBI:15378"/>
        <dbReference type="ChEBI" id="CHEBI:17319"/>
        <dbReference type="ChEBI" id="CHEBI:17499"/>
        <dbReference type="ChEBI" id="CHEBI:29917"/>
        <dbReference type="ChEBI" id="CHEBI:57844"/>
        <dbReference type="ChEBI" id="CHEBI:57856"/>
        <dbReference type="ChEBI" id="CHEBI:59789"/>
        <dbReference type="ChEBI" id="CHEBI:64428"/>
        <dbReference type="ChEBI" id="CHEBI:74418"/>
        <dbReference type="ChEBI" id="CHEBI:74420"/>
        <dbReference type="EC" id="2.8.4.5"/>
    </reaction>
</comment>
<dbReference type="PANTHER" id="PTHR11918">
    <property type="entry name" value="RADICAL SAM PROTEINS"/>
    <property type="match status" value="1"/>
</dbReference>
<keyword evidence="13" id="KW-0496">Mitochondrion</keyword>
<evidence type="ECO:0000256" key="3">
    <source>
        <dbReference type="ARBA" id="ARBA00008616"/>
    </source>
</evidence>
<evidence type="ECO:0000256" key="1">
    <source>
        <dbReference type="ARBA" id="ARBA00001966"/>
    </source>
</evidence>
<dbReference type="SUPFAM" id="SSF102114">
    <property type="entry name" value="Radical SAM enzymes"/>
    <property type="match status" value="1"/>
</dbReference>
<dbReference type="InterPro" id="IPR038135">
    <property type="entry name" value="Methylthiotransferase_N_sf"/>
</dbReference>
<dbReference type="PANTHER" id="PTHR11918:SF45">
    <property type="entry name" value="THREONYLCARBAMOYLADENOSINE TRNA METHYLTHIOTRANSFERASE"/>
    <property type="match status" value="1"/>
</dbReference>
<evidence type="ECO:0000256" key="6">
    <source>
        <dbReference type="ARBA" id="ARBA00022485"/>
    </source>
</evidence>
<evidence type="ECO:0000313" key="21">
    <source>
        <dbReference type="EMBL" id="CAD9028820.1"/>
    </source>
</evidence>
<dbReference type="EC" id="2.8.4.5" evidence="4"/>
<evidence type="ECO:0000259" key="18">
    <source>
        <dbReference type="PROSITE" id="PS50926"/>
    </source>
</evidence>
<dbReference type="PROSITE" id="PS51918">
    <property type="entry name" value="RADICAL_SAM"/>
    <property type="match status" value="1"/>
</dbReference>
<evidence type="ECO:0000256" key="13">
    <source>
        <dbReference type="ARBA" id="ARBA00023128"/>
    </source>
</evidence>
<feature type="domain" description="TRAM" evidence="18">
    <location>
        <begin position="414"/>
        <end position="476"/>
    </location>
</feature>
<evidence type="ECO:0000256" key="12">
    <source>
        <dbReference type="ARBA" id="ARBA00023014"/>
    </source>
</evidence>
<evidence type="ECO:0000256" key="2">
    <source>
        <dbReference type="ARBA" id="ARBA00002399"/>
    </source>
</evidence>
<accession>A0A7S1NLL5</accession>
<dbReference type="InterPro" id="IPR006466">
    <property type="entry name" value="MiaB-like_arc_euk"/>
</dbReference>
<keyword evidence="8" id="KW-0949">S-adenosyl-L-methionine</keyword>
<feature type="region of interest" description="Disordered" evidence="16">
    <location>
        <begin position="1"/>
        <end position="20"/>
    </location>
</feature>
<feature type="transmembrane region" description="Helical" evidence="17">
    <location>
        <begin position="551"/>
        <end position="568"/>
    </location>
</feature>
<evidence type="ECO:0000256" key="11">
    <source>
        <dbReference type="ARBA" id="ARBA00023004"/>
    </source>
</evidence>
<dbReference type="Gene3D" id="3.40.50.12160">
    <property type="entry name" value="Methylthiotransferase, N-terminal domain"/>
    <property type="match status" value="1"/>
</dbReference>
<evidence type="ECO:0000259" key="20">
    <source>
        <dbReference type="PROSITE" id="PS51918"/>
    </source>
</evidence>
<dbReference type="InterPro" id="IPR023404">
    <property type="entry name" value="rSAM_horseshoe"/>
</dbReference>
<keyword evidence="10" id="KW-0479">Metal-binding</keyword>
<dbReference type="SMART" id="SM00729">
    <property type="entry name" value="Elp3"/>
    <property type="match status" value="1"/>
</dbReference>
<keyword evidence="17" id="KW-0472">Membrane</keyword>
<evidence type="ECO:0000256" key="14">
    <source>
        <dbReference type="ARBA" id="ARBA00031213"/>
    </source>
</evidence>
<dbReference type="GO" id="GO:0051539">
    <property type="term" value="F:4 iron, 4 sulfur cluster binding"/>
    <property type="evidence" value="ECO:0007669"/>
    <property type="project" value="UniProtKB-KW"/>
</dbReference>
<name>A0A7S1NLL5_9EUGL</name>
<dbReference type="PROSITE" id="PS50926">
    <property type="entry name" value="TRAM"/>
    <property type="match status" value="1"/>
</dbReference>
<keyword evidence="17" id="KW-0812">Transmembrane</keyword>
<comment type="similarity">
    <text evidence="3">Belongs to the methylthiotransferase family. CDKAL1 subfamily.</text>
</comment>
<dbReference type="PROSITE" id="PS01278">
    <property type="entry name" value="MTTASE_RADICAL"/>
    <property type="match status" value="1"/>
</dbReference>
<evidence type="ECO:0000256" key="7">
    <source>
        <dbReference type="ARBA" id="ARBA00022679"/>
    </source>
</evidence>
<evidence type="ECO:0000256" key="15">
    <source>
        <dbReference type="ARBA" id="ARBA00051661"/>
    </source>
</evidence>
<keyword evidence="11" id="KW-0408">Iron</keyword>
<comment type="cofactor">
    <cofactor evidence="1">
        <name>[4Fe-4S] cluster</name>
        <dbReference type="ChEBI" id="CHEBI:49883"/>
    </cofactor>
</comment>
<sequence length="572" mass="62224">MDDIEDLLGQSRSSEPRDTNGEVLIKRTSNRQARARKTAVGYDIPGAQTIYVKTYGCGHNFSDGEYMAGQLVAHGYGITEDFDAADAYLLNSCTVKNPSEAHFHTLVASAKQTGKPVIVAGCVPQGDQKNSAWDDLSVIGVQQINRVVEVVQEALRGNQVHLFQRTKKNRPGLDLPKVRRNRWIEIIPINVGCLNQCTYCKTKHARGNLSSWPIDEICARVKQVVSEGVKEIRLTSEDTGAYGRDIGTNIGELLKAVVTHIPDGVMLRLGMTNPPYMLEHLDVICDTLNHPNVYSYLHIPVQAGSNRVLGIMQREYTVQEFKYIVQKLRERVPGVNIATDIICGFPGETEEDFKETAQLCEEMEFPFLNISQFYARQGTPAASMKPLDSKVIKARSRKITQIFEAQATCATKHQRLVGTTQRVYITEMANDGHHLVGHTKCYTQVLIPPDEAEIGMDVKVQIAESSKWSVKGKVVDDGAGPKQAPKLPPLVSLVPEHAGEAAPTGDNGGSCCTGTGAHGSCCGAAGPTTGGTCCGGGDTSPNSLEPNFKNALVVLGLSALVLLGISAWRRSR</sequence>
<dbReference type="InterPro" id="IPR013848">
    <property type="entry name" value="Methylthiotransferase_N"/>
</dbReference>
<evidence type="ECO:0000256" key="8">
    <source>
        <dbReference type="ARBA" id="ARBA00022691"/>
    </source>
</evidence>
<dbReference type="InterPro" id="IPR006638">
    <property type="entry name" value="Elp3/MiaA/NifB-like_rSAM"/>
</dbReference>
<evidence type="ECO:0000256" key="17">
    <source>
        <dbReference type="SAM" id="Phobius"/>
    </source>
</evidence>
<comment type="function">
    <text evidence="2">Catalyzes the methylthiolation of N6-threonylcarbamoyladenosine (t(6)A), leading to the formation of 2-methylthio-N6-threonylcarbamoyladenosine (ms(2)t(6)A) at position 37 in tRNAs that read codons beginning with adenine.</text>
</comment>
<keyword evidence="9" id="KW-0819">tRNA processing</keyword>
<feature type="domain" description="Radical SAM core" evidence="20">
    <location>
        <begin position="179"/>
        <end position="410"/>
    </location>
</feature>
<keyword evidence="17" id="KW-1133">Transmembrane helix</keyword>
<dbReference type="FunFam" id="3.40.50.12160:FF:000009">
    <property type="entry name" value="threonylcarbamoyladenosine tRNA methylthiotransferase"/>
    <property type="match status" value="1"/>
</dbReference>
<dbReference type="InterPro" id="IPR002792">
    <property type="entry name" value="TRAM_dom"/>
</dbReference>
<dbReference type="GO" id="GO:0005783">
    <property type="term" value="C:endoplasmic reticulum"/>
    <property type="evidence" value="ECO:0007669"/>
    <property type="project" value="TreeGrafter"/>
</dbReference>
<dbReference type="NCBIfam" id="TIGR00089">
    <property type="entry name" value="MiaB/RimO family radical SAM methylthiotransferase"/>
    <property type="match status" value="1"/>
</dbReference>
<dbReference type="Pfam" id="PF04055">
    <property type="entry name" value="Radical_SAM"/>
    <property type="match status" value="1"/>
</dbReference>
<dbReference type="GO" id="GO:0046872">
    <property type="term" value="F:metal ion binding"/>
    <property type="evidence" value="ECO:0007669"/>
    <property type="project" value="UniProtKB-KW"/>
</dbReference>
<dbReference type="InterPro" id="IPR005839">
    <property type="entry name" value="Methylthiotransferase"/>
</dbReference>
<protein>
    <recommendedName>
        <fullName evidence="5">Threonylcarbamoyladenosine tRNA methylthiotransferase</fullName>
        <ecNumber evidence="4">2.8.4.5</ecNumber>
    </recommendedName>
    <alternativeName>
        <fullName evidence="14">tRNA-t(6)A37 methylthiotransferase</fullName>
    </alternativeName>
</protein>
<gene>
    <name evidence="21" type="ORF">EGYM00392_LOCUS39955</name>
</gene>
<evidence type="ECO:0000256" key="9">
    <source>
        <dbReference type="ARBA" id="ARBA00022694"/>
    </source>
</evidence>
<keyword evidence="12" id="KW-0411">Iron-sulfur</keyword>
<dbReference type="InterPro" id="IPR058240">
    <property type="entry name" value="rSAM_sf"/>
</dbReference>
<proteinExistence type="inferred from homology"/>
<keyword evidence="6" id="KW-0004">4Fe-4S</keyword>
<dbReference type="Pfam" id="PF00919">
    <property type="entry name" value="UPF0004"/>
    <property type="match status" value="1"/>
</dbReference>
<dbReference type="PROSITE" id="PS51449">
    <property type="entry name" value="MTTASE_N"/>
    <property type="match status" value="1"/>
</dbReference>
<dbReference type="NCBIfam" id="TIGR01578">
    <property type="entry name" value="MiaB-like-B"/>
    <property type="match status" value="1"/>
</dbReference>
<dbReference type="CDD" id="cd01335">
    <property type="entry name" value="Radical_SAM"/>
    <property type="match status" value="1"/>
</dbReference>
<dbReference type="SFLD" id="SFLDG01082">
    <property type="entry name" value="B12-binding_domain_containing"/>
    <property type="match status" value="1"/>
</dbReference>
<dbReference type="FunFam" id="3.80.30.20:FF:000002">
    <property type="entry name" value="threonylcarbamoyladenosine tRNA methylthiotransferase isoform X2"/>
    <property type="match status" value="1"/>
</dbReference>
<organism evidence="21">
    <name type="scientific">Eutreptiella gymnastica</name>
    <dbReference type="NCBI Taxonomy" id="73025"/>
    <lineage>
        <taxon>Eukaryota</taxon>
        <taxon>Discoba</taxon>
        <taxon>Euglenozoa</taxon>
        <taxon>Euglenida</taxon>
        <taxon>Spirocuta</taxon>
        <taxon>Euglenophyceae</taxon>
        <taxon>Eutreptiales</taxon>
        <taxon>Eutreptiaceae</taxon>
        <taxon>Eutreptiella</taxon>
    </lineage>
</organism>
<keyword evidence="7" id="KW-0808">Transferase</keyword>
<dbReference type="GO" id="GO:0035598">
    <property type="term" value="F:tRNA (N(6)-L-threonylcarbamoyladenosine(37)-C(2))-methylthiotransferase activity"/>
    <property type="evidence" value="ECO:0007669"/>
    <property type="project" value="UniProtKB-EC"/>
</dbReference>
<evidence type="ECO:0000256" key="5">
    <source>
        <dbReference type="ARBA" id="ARBA00018810"/>
    </source>
</evidence>
<evidence type="ECO:0000256" key="4">
    <source>
        <dbReference type="ARBA" id="ARBA00013273"/>
    </source>
</evidence>
<reference evidence="21" key="1">
    <citation type="submission" date="2021-01" db="EMBL/GenBank/DDBJ databases">
        <authorList>
            <person name="Corre E."/>
            <person name="Pelletier E."/>
            <person name="Niang G."/>
            <person name="Scheremetjew M."/>
            <person name="Finn R."/>
            <person name="Kale V."/>
            <person name="Holt S."/>
            <person name="Cochrane G."/>
            <person name="Meng A."/>
            <person name="Brown T."/>
            <person name="Cohen L."/>
        </authorList>
    </citation>
    <scope>NUCLEOTIDE SEQUENCE</scope>
    <source>
        <strain evidence="21">NIES-381</strain>
    </source>
</reference>
<dbReference type="EMBL" id="HBGA01107289">
    <property type="protein sequence ID" value="CAD9028820.1"/>
    <property type="molecule type" value="Transcribed_RNA"/>
</dbReference>
<evidence type="ECO:0000256" key="10">
    <source>
        <dbReference type="ARBA" id="ARBA00022723"/>
    </source>
</evidence>
<evidence type="ECO:0000259" key="19">
    <source>
        <dbReference type="PROSITE" id="PS51449"/>
    </source>
</evidence>
<dbReference type="InterPro" id="IPR020612">
    <property type="entry name" value="Methylthiotransferase_CS"/>
</dbReference>
<dbReference type="SFLD" id="SFLDS00029">
    <property type="entry name" value="Radical_SAM"/>
    <property type="match status" value="1"/>
</dbReference>
<feature type="domain" description="MTTase N-terminal" evidence="19">
    <location>
        <begin position="48"/>
        <end position="156"/>
    </location>
</feature>
<evidence type="ECO:0000256" key="16">
    <source>
        <dbReference type="SAM" id="MobiDB-lite"/>
    </source>
</evidence>
<dbReference type="AlphaFoldDB" id="A0A7S1NLL5"/>
<dbReference type="Pfam" id="PF01938">
    <property type="entry name" value="TRAM"/>
    <property type="match status" value="1"/>
</dbReference>
<dbReference type="InterPro" id="IPR007197">
    <property type="entry name" value="rSAM"/>
</dbReference>